<dbReference type="EMBL" id="NBNE01010215">
    <property type="protein sequence ID" value="OWY97650.1"/>
    <property type="molecule type" value="Genomic_DNA"/>
</dbReference>
<sequence>GPLVPKLAFDVEDLFCFGSPVGLFLNVRGQKLDRDFQLPRCRRLFNIYHPYDPVAYRIEPIMNPGRAHSKAAIIRTFEGKLRFQYQLRNSFRAMWASLRQWRRDFEHQVLAGAHSVGLVESPASMTPLSDALAAVTQPYQLQRRPEDIEEEQEREEREGDETTENVAVFGRLCQGLPIDYSLQENEIEIANEYLFALTAHVIYWSNRDASLFVAQKLILEPAIENWPSIEQETMVKLPVVHITTGFEQIDSNIVDSREKEEATASSEVTSGSDGEFEDSLHRRRRDTGVAAAP</sequence>
<keyword evidence="4" id="KW-1185">Reference proteome</keyword>
<dbReference type="GO" id="GO:0005737">
    <property type="term" value="C:cytoplasm"/>
    <property type="evidence" value="ECO:0007669"/>
    <property type="project" value="TreeGrafter"/>
</dbReference>
<name>A0A225UWY4_9STRA</name>
<dbReference type="Proteomes" id="UP000198211">
    <property type="component" value="Unassembled WGS sequence"/>
</dbReference>
<evidence type="ECO:0000256" key="1">
    <source>
        <dbReference type="SAM" id="MobiDB-lite"/>
    </source>
</evidence>
<dbReference type="GO" id="GO:0004620">
    <property type="term" value="F:phospholipase activity"/>
    <property type="evidence" value="ECO:0007669"/>
    <property type="project" value="TreeGrafter"/>
</dbReference>
<dbReference type="InterPro" id="IPR058055">
    <property type="entry name" value="PA-PLA1"/>
</dbReference>
<accession>A0A225UWY4</accession>
<gene>
    <name evidence="3" type="ORF">PHMEG_00031772</name>
</gene>
<protein>
    <submittedName>
        <fullName evidence="3">PhosphoLipase</fullName>
    </submittedName>
</protein>
<dbReference type="PANTHER" id="PTHR23509">
    <property type="entry name" value="PA-PL1 PHOSPHOLIPASE FAMILY"/>
    <property type="match status" value="1"/>
</dbReference>
<dbReference type="PROSITE" id="PS51043">
    <property type="entry name" value="DDHD"/>
    <property type="match status" value="1"/>
</dbReference>
<feature type="region of interest" description="Disordered" evidence="1">
    <location>
        <begin position="143"/>
        <end position="162"/>
    </location>
</feature>
<organism evidence="3 4">
    <name type="scientific">Phytophthora megakarya</name>
    <dbReference type="NCBI Taxonomy" id="4795"/>
    <lineage>
        <taxon>Eukaryota</taxon>
        <taxon>Sar</taxon>
        <taxon>Stramenopiles</taxon>
        <taxon>Oomycota</taxon>
        <taxon>Peronosporomycetes</taxon>
        <taxon>Peronosporales</taxon>
        <taxon>Peronosporaceae</taxon>
        <taxon>Phytophthora</taxon>
    </lineage>
</organism>
<dbReference type="Pfam" id="PF02862">
    <property type="entry name" value="DDHD"/>
    <property type="match status" value="1"/>
</dbReference>
<dbReference type="InterPro" id="IPR004177">
    <property type="entry name" value="DDHD_dom"/>
</dbReference>
<dbReference type="SMART" id="SM01127">
    <property type="entry name" value="DDHD"/>
    <property type="match status" value="1"/>
</dbReference>
<dbReference type="AlphaFoldDB" id="A0A225UWY4"/>
<reference evidence="4" key="1">
    <citation type="submission" date="2017-03" db="EMBL/GenBank/DDBJ databases">
        <title>Phytopthora megakarya and P. palmivora, two closely related causual agents of cacao black pod achieved similar genome size and gene model numbers by different mechanisms.</title>
        <authorList>
            <person name="Ali S."/>
            <person name="Shao J."/>
            <person name="Larry D.J."/>
            <person name="Kronmiller B."/>
            <person name="Shen D."/>
            <person name="Strem M.D."/>
            <person name="Melnick R.L."/>
            <person name="Guiltinan M.J."/>
            <person name="Tyler B.M."/>
            <person name="Meinhardt L.W."/>
            <person name="Bailey B.A."/>
        </authorList>
    </citation>
    <scope>NUCLEOTIDE SEQUENCE [LARGE SCALE GENOMIC DNA]</scope>
    <source>
        <strain evidence="4">zdho120</strain>
    </source>
</reference>
<feature type="compositionally biased region" description="Acidic residues" evidence="1">
    <location>
        <begin position="147"/>
        <end position="162"/>
    </location>
</feature>
<comment type="caution">
    <text evidence="3">The sequence shown here is derived from an EMBL/GenBank/DDBJ whole genome shotgun (WGS) entry which is preliminary data.</text>
</comment>
<feature type="compositionally biased region" description="Polar residues" evidence="1">
    <location>
        <begin position="263"/>
        <end position="272"/>
    </location>
</feature>
<evidence type="ECO:0000259" key="2">
    <source>
        <dbReference type="PROSITE" id="PS51043"/>
    </source>
</evidence>
<dbReference type="STRING" id="4795.A0A225UWY4"/>
<feature type="non-terminal residue" evidence="3">
    <location>
        <position position="1"/>
    </location>
</feature>
<feature type="domain" description="DDHD" evidence="2">
    <location>
        <begin position="7"/>
        <end position="219"/>
    </location>
</feature>
<feature type="region of interest" description="Disordered" evidence="1">
    <location>
        <begin position="255"/>
        <end position="293"/>
    </location>
</feature>
<proteinExistence type="predicted"/>
<dbReference type="OrthoDB" id="69269at2759"/>
<dbReference type="PANTHER" id="PTHR23509:SF10">
    <property type="entry name" value="LD21067P"/>
    <property type="match status" value="1"/>
</dbReference>
<evidence type="ECO:0000313" key="4">
    <source>
        <dbReference type="Proteomes" id="UP000198211"/>
    </source>
</evidence>
<evidence type="ECO:0000313" key="3">
    <source>
        <dbReference type="EMBL" id="OWY97650.1"/>
    </source>
</evidence>
<dbReference type="GO" id="GO:0046872">
    <property type="term" value="F:metal ion binding"/>
    <property type="evidence" value="ECO:0007669"/>
    <property type="project" value="InterPro"/>
</dbReference>